<dbReference type="AlphaFoldDB" id="T0XU90"/>
<reference evidence="2" key="2">
    <citation type="journal article" date="2014" name="ISME J.">
        <title>Microbial stratification in low pH oxic and suboxic macroscopic growths along an acid mine drainage.</title>
        <authorList>
            <person name="Mendez-Garcia C."/>
            <person name="Mesa V."/>
            <person name="Sprenger R.R."/>
            <person name="Richter M."/>
            <person name="Diez M.S."/>
            <person name="Solano J."/>
            <person name="Bargiela R."/>
            <person name="Golyshina O.V."/>
            <person name="Manteca A."/>
            <person name="Ramos J.L."/>
            <person name="Gallego J.R."/>
            <person name="Llorente I."/>
            <person name="Martins Dos Santos V.A."/>
            <person name="Jensen O.N."/>
            <person name="Pelaez A.I."/>
            <person name="Sanchez J."/>
            <person name="Ferrer M."/>
        </authorList>
    </citation>
    <scope>NUCLEOTIDE SEQUENCE</scope>
</reference>
<name>T0XU90_9ZZZZ</name>
<feature type="domain" description="MacB-like periplasmic core" evidence="1">
    <location>
        <begin position="19"/>
        <end position="154"/>
    </location>
</feature>
<gene>
    <name evidence="2" type="ORF">B1B_19602</name>
</gene>
<proteinExistence type="predicted"/>
<sequence length="195" mass="21014">DERNLVLLRLATAGKQHGSVTSAQTDLAALRAIPGVESASAINTLPLSSSQWSLAYSLRPMRAFSDGVQVPVFFGGPELLQTLGIRVIQGDAFRPSDYSDLSPKDVFKTFVNARQALITKAFAQRLWPHASAVGKVMYMGETRVLVVGVVSNIIKPYISADAHRPDKLLRDHLAVSRGSGLECVVCPALPACRVC</sequence>
<evidence type="ECO:0000313" key="2">
    <source>
        <dbReference type="EMBL" id="EQD26351.1"/>
    </source>
</evidence>
<reference evidence="2" key="1">
    <citation type="submission" date="2013-08" db="EMBL/GenBank/DDBJ databases">
        <authorList>
            <person name="Mendez C."/>
            <person name="Richter M."/>
            <person name="Ferrer M."/>
            <person name="Sanchez J."/>
        </authorList>
    </citation>
    <scope>NUCLEOTIDE SEQUENCE</scope>
</reference>
<dbReference type="EMBL" id="AUZY01013172">
    <property type="protein sequence ID" value="EQD26351.1"/>
    <property type="molecule type" value="Genomic_DNA"/>
</dbReference>
<accession>T0XU90</accession>
<comment type="caution">
    <text evidence="2">The sequence shown here is derived from an EMBL/GenBank/DDBJ whole genome shotgun (WGS) entry which is preliminary data.</text>
</comment>
<feature type="non-terminal residue" evidence="2">
    <location>
        <position position="1"/>
    </location>
</feature>
<dbReference type="InterPro" id="IPR025857">
    <property type="entry name" value="MacB_PCD"/>
</dbReference>
<protein>
    <submittedName>
        <fullName evidence="2">ABC transporter permease</fullName>
    </submittedName>
</protein>
<organism evidence="2">
    <name type="scientific">mine drainage metagenome</name>
    <dbReference type="NCBI Taxonomy" id="410659"/>
    <lineage>
        <taxon>unclassified sequences</taxon>
        <taxon>metagenomes</taxon>
        <taxon>ecological metagenomes</taxon>
    </lineage>
</organism>
<evidence type="ECO:0000259" key="1">
    <source>
        <dbReference type="Pfam" id="PF12704"/>
    </source>
</evidence>
<feature type="non-terminal residue" evidence="2">
    <location>
        <position position="195"/>
    </location>
</feature>
<dbReference type="Pfam" id="PF12704">
    <property type="entry name" value="MacB_PCD"/>
    <property type="match status" value="1"/>
</dbReference>